<keyword evidence="2" id="KW-1185">Reference proteome</keyword>
<sequence>MKEISAGTPRNVPWPARIPHTVFAQRPCDLRDLKAAIAVPASVDVATVDVEDERQMRVRGARARAQVQALPQMEGSVI</sequence>
<accession>A0ACC1MTJ5</accession>
<organism evidence="1 2">
    <name type="scientific">Trametes sanguinea</name>
    <dbReference type="NCBI Taxonomy" id="158606"/>
    <lineage>
        <taxon>Eukaryota</taxon>
        <taxon>Fungi</taxon>
        <taxon>Dikarya</taxon>
        <taxon>Basidiomycota</taxon>
        <taxon>Agaricomycotina</taxon>
        <taxon>Agaricomycetes</taxon>
        <taxon>Polyporales</taxon>
        <taxon>Polyporaceae</taxon>
        <taxon>Trametes</taxon>
    </lineage>
</organism>
<evidence type="ECO:0000313" key="2">
    <source>
        <dbReference type="Proteomes" id="UP001144978"/>
    </source>
</evidence>
<dbReference type="EMBL" id="JANSHE010005742">
    <property type="protein sequence ID" value="KAJ2969528.1"/>
    <property type="molecule type" value="Genomic_DNA"/>
</dbReference>
<dbReference type="Proteomes" id="UP001144978">
    <property type="component" value="Unassembled WGS sequence"/>
</dbReference>
<protein>
    <submittedName>
        <fullName evidence="1">Uncharacterized protein</fullName>
    </submittedName>
</protein>
<gene>
    <name evidence="1" type="ORF">NUW54_g12943</name>
</gene>
<name>A0ACC1MTJ5_9APHY</name>
<comment type="caution">
    <text evidence="1">The sequence shown here is derived from an EMBL/GenBank/DDBJ whole genome shotgun (WGS) entry which is preliminary data.</text>
</comment>
<reference evidence="1" key="1">
    <citation type="submission" date="2022-08" db="EMBL/GenBank/DDBJ databases">
        <title>Genome Sequence of Pycnoporus sanguineus.</title>
        <authorList>
            <person name="Buettner E."/>
        </authorList>
    </citation>
    <scope>NUCLEOTIDE SEQUENCE</scope>
    <source>
        <strain evidence="1">CG-C14</strain>
    </source>
</reference>
<evidence type="ECO:0000313" key="1">
    <source>
        <dbReference type="EMBL" id="KAJ2969528.1"/>
    </source>
</evidence>
<proteinExistence type="predicted"/>